<dbReference type="InterPro" id="IPR013216">
    <property type="entry name" value="Methyltransf_11"/>
</dbReference>
<dbReference type="GO" id="GO:0008168">
    <property type="term" value="F:methyltransferase activity"/>
    <property type="evidence" value="ECO:0007669"/>
    <property type="project" value="UniProtKB-KW"/>
</dbReference>
<evidence type="ECO:0000313" key="2">
    <source>
        <dbReference type="EMBL" id="MDN3567440.1"/>
    </source>
</evidence>
<keyword evidence="2" id="KW-0808">Transferase</keyword>
<accession>A0ABT8ACM7</accession>
<dbReference type="SUPFAM" id="SSF53335">
    <property type="entry name" value="S-adenosyl-L-methionine-dependent methyltransferases"/>
    <property type="match status" value="1"/>
</dbReference>
<reference evidence="3" key="1">
    <citation type="journal article" date="2019" name="Int. J. Syst. Evol. Microbiol.">
        <title>The Global Catalogue of Microorganisms (GCM) 10K type strain sequencing project: providing services to taxonomists for standard genome sequencing and annotation.</title>
        <authorList>
            <consortium name="The Broad Institute Genomics Platform"/>
            <consortium name="The Broad Institute Genome Sequencing Center for Infectious Disease"/>
            <person name="Wu L."/>
            <person name="Ma J."/>
        </authorList>
    </citation>
    <scope>NUCLEOTIDE SEQUENCE [LARGE SCALE GENOMIC DNA]</scope>
    <source>
        <strain evidence="3">CECT 7131</strain>
    </source>
</reference>
<sequence>MLSSKNAFRHLFAPRPATPLQELNRLAPSQLPRQKIADAEDFHDPRMKFIMRRILGLMPQIHCRAWEYARAFDLLASSGCLTPNARGIAFGAGREVLLYAVAAHCAHLTATDIYTADTDWGEARTEDASEFVRAGAPPALDPARLTALNMDARAISFGDASFDFAYSISSMEHFGDEADIVRHLREVRRILRPNACYVLTTELRLAGPTRRTIGNFAFGLEHLLDLIAQAGLHAEPVVDAGLAECRENIAHEDSLVQGPELAQRLNQTIIWRELSGSISGPISLVLRRKGKGRPVVLHERRTHDWIRAQQSLQATIRCAEWRRLNPFGFLGDAGLRWAIPWQDGTGASAPQLIFGTTYSFYGDREIEVSLAVAAAPGDARVGELAVAVNGMAIDDPAIIEPATVLPGFPLAAGAVVTRSFRFLARRDRTYCIFGIRTGTDLPLLASIEVMVKGRP</sequence>
<name>A0ABT8ACM7_9PROT</name>
<evidence type="ECO:0000313" key="3">
    <source>
        <dbReference type="Proteomes" id="UP001529369"/>
    </source>
</evidence>
<dbReference type="EC" id="2.1.1.-" evidence="2"/>
<dbReference type="CDD" id="cd02440">
    <property type="entry name" value="AdoMet_MTases"/>
    <property type="match status" value="1"/>
</dbReference>
<proteinExistence type="predicted"/>
<gene>
    <name evidence="2" type="ORF">QWZ14_23925</name>
</gene>
<dbReference type="Proteomes" id="UP001529369">
    <property type="component" value="Unassembled WGS sequence"/>
</dbReference>
<dbReference type="EMBL" id="JAUFPN010000193">
    <property type="protein sequence ID" value="MDN3567440.1"/>
    <property type="molecule type" value="Genomic_DNA"/>
</dbReference>
<evidence type="ECO:0000259" key="1">
    <source>
        <dbReference type="Pfam" id="PF08241"/>
    </source>
</evidence>
<feature type="domain" description="Methyltransferase type 11" evidence="1">
    <location>
        <begin position="90"/>
        <end position="196"/>
    </location>
</feature>
<dbReference type="RefSeq" id="WP_290319472.1">
    <property type="nucleotide sequence ID" value="NZ_JAUFPN010000193.1"/>
</dbReference>
<dbReference type="GO" id="GO:0032259">
    <property type="term" value="P:methylation"/>
    <property type="evidence" value="ECO:0007669"/>
    <property type="project" value="UniProtKB-KW"/>
</dbReference>
<dbReference type="InterPro" id="IPR029063">
    <property type="entry name" value="SAM-dependent_MTases_sf"/>
</dbReference>
<comment type="caution">
    <text evidence="2">The sequence shown here is derived from an EMBL/GenBank/DDBJ whole genome shotgun (WGS) entry which is preliminary data.</text>
</comment>
<keyword evidence="2" id="KW-0489">Methyltransferase</keyword>
<dbReference type="Gene3D" id="3.40.50.150">
    <property type="entry name" value="Vaccinia Virus protein VP39"/>
    <property type="match status" value="1"/>
</dbReference>
<dbReference type="Pfam" id="PF08241">
    <property type="entry name" value="Methyltransf_11"/>
    <property type="match status" value="1"/>
</dbReference>
<organism evidence="2 3">
    <name type="scientific">Paeniroseomonas aquatica</name>
    <dbReference type="NCBI Taxonomy" id="373043"/>
    <lineage>
        <taxon>Bacteria</taxon>
        <taxon>Pseudomonadati</taxon>
        <taxon>Pseudomonadota</taxon>
        <taxon>Alphaproteobacteria</taxon>
        <taxon>Acetobacterales</taxon>
        <taxon>Acetobacteraceae</taxon>
        <taxon>Paeniroseomonas</taxon>
    </lineage>
</organism>
<protein>
    <submittedName>
        <fullName evidence="2">Class I SAM-dependent methyltransferase</fullName>
        <ecNumber evidence="2">2.1.1.-</ecNumber>
    </submittedName>
</protein>
<keyword evidence="3" id="KW-1185">Reference proteome</keyword>